<dbReference type="EMBL" id="LR797826">
    <property type="protein sequence ID" value="CAB4242211.1"/>
    <property type="molecule type" value="Genomic_DNA"/>
</dbReference>
<reference evidence="1" key="1">
    <citation type="submission" date="2020-05" db="EMBL/GenBank/DDBJ databases">
        <authorList>
            <person name="Chiriac C."/>
            <person name="Salcher M."/>
            <person name="Ghai R."/>
            <person name="Kavagutti S V."/>
        </authorList>
    </citation>
    <scope>NUCLEOTIDE SEQUENCE</scope>
</reference>
<evidence type="ECO:0000313" key="1">
    <source>
        <dbReference type="EMBL" id="CAB4242211.1"/>
    </source>
</evidence>
<protein>
    <recommendedName>
        <fullName evidence="2">DUF559 domain-containing protein</fullName>
    </recommendedName>
</protein>
<name>A0A6J5TBB1_9CAUD</name>
<proteinExistence type="predicted"/>
<sequence>MKASSLEETLAVQLRALKIPFEREVVGLVEGRRFRVDFLIHKRLVVECQGGIWTKGGHSSGAGISRDCEKFAELLCAGYPVIPCTMQQIKAGTVIEWIQRAIENLQLERLSHEPNQ</sequence>
<evidence type="ECO:0008006" key="2">
    <source>
        <dbReference type="Google" id="ProtNLM"/>
    </source>
</evidence>
<accession>A0A6J5TBB1</accession>
<gene>
    <name evidence="1" type="ORF">UFOVP83_31</name>
</gene>
<dbReference type="Gene3D" id="3.40.960.10">
    <property type="entry name" value="VSR Endonuclease"/>
    <property type="match status" value="1"/>
</dbReference>
<organism evidence="1">
    <name type="scientific">uncultured Caudovirales phage</name>
    <dbReference type="NCBI Taxonomy" id="2100421"/>
    <lineage>
        <taxon>Viruses</taxon>
        <taxon>Duplodnaviria</taxon>
        <taxon>Heunggongvirae</taxon>
        <taxon>Uroviricota</taxon>
        <taxon>Caudoviricetes</taxon>
        <taxon>Peduoviridae</taxon>
        <taxon>Maltschvirus</taxon>
        <taxon>Maltschvirus maltsch</taxon>
    </lineage>
</organism>